<protein>
    <submittedName>
        <fullName evidence="1">Reverse transcriptase domain-containing protein</fullName>
    </submittedName>
</protein>
<evidence type="ECO:0000313" key="2">
    <source>
        <dbReference type="Proteomes" id="UP000478052"/>
    </source>
</evidence>
<keyword evidence="1" id="KW-0808">Transferase</keyword>
<name>A0A6G0WBF8_APHCR</name>
<keyword evidence="2" id="KW-1185">Reference proteome</keyword>
<evidence type="ECO:0000313" key="1">
    <source>
        <dbReference type="EMBL" id="KAF0724582.1"/>
    </source>
</evidence>
<comment type="caution">
    <text evidence="1">The sequence shown here is derived from an EMBL/GenBank/DDBJ whole genome shotgun (WGS) entry which is preliminary data.</text>
</comment>
<reference evidence="1 2" key="1">
    <citation type="submission" date="2019-08" db="EMBL/GenBank/DDBJ databases">
        <title>Whole genome of Aphis craccivora.</title>
        <authorList>
            <person name="Voronova N.V."/>
            <person name="Shulinski R.S."/>
            <person name="Bandarenka Y.V."/>
            <person name="Zhorov D.G."/>
            <person name="Warner D."/>
        </authorList>
    </citation>
    <scope>NUCLEOTIDE SEQUENCE [LARGE SCALE GENOMIC DNA]</scope>
    <source>
        <strain evidence="1">180601</strain>
        <tissue evidence="1">Whole Body</tissue>
    </source>
</reference>
<organism evidence="1 2">
    <name type="scientific">Aphis craccivora</name>
    <name type="common">Cowpea aphid</name>
    <dbReference type="NCBI Taxonomy" id="307492"/>
    <lineage>
        <taxon>Eukaryota</taxon>
        <taxon>Metazoa</taxon>
        <taxon>Ecdysozoa</taxon>
        <taxon>Arthropoda</taxon>
        <taxon>Hexapoda</taxon>
        <taxon>Insecta</taxon>
        <taxon>Pterygota</taxon>
        <taxon>Neoptera</taxon>
        <taxon>Paraneoptera</taxon>
        <taxon>Hemiptera</taxon>
        <taxon>Sternorrhyncha</taxon>
        <taxon>Aphidomorpha</taxon>
        <taxon>Aphidoidea</taxon>
        <taxon>Aphididae</taxon>
        <taxon>Aphidini</taxon>
        <taxon>Aphis</taxon>
        <taxon>Aphis</taxon>
    </lineage>
</organism>
<keyword evidence="1" id="KW-0695">RNA-directed DNA polymerase</keyword>
<dbReference type="AlphaFoldDB" id="A0A6G0WBF8"/>
<sequence>MNIQNIDIQNKLKICGHSTLCLANNNINCTCLPNYTSSDTIYKELNYRNIGPICNHKANTKFKKNSFQKL</sequence>
<dbReference type="Proteomes" id="UP000478052">
    <property type="component" value="Unassembled WGS sequence"/>
</dbReference>
<proteinExistence type="predicted"/>
<dbReference type="GO" id="GO:0003964">
    <property type="term" value="F:RNA-directed DNA polymerase activity"/>
    <property type="evidence" value="ECO:0007669"/>
    <property type="project" value="UniProtKB-KW"/>
</dbReference>
<keyword evidence="1" id="KW-0548">Nucleotidyltransferase</keyword>
<accession>A0A6G0WBF8</accession>
<dbReference type="EMBL" id="VUJU01008887">
    <property type="protein sequence ID" value="KAF0724582.1"/>
    <property type="molecule type" value="Genomic_DNA"/>
</dbReference>
<gene>
    <name evidence="1" type="ORF">FWK35_00019030</name>
</gene>